<dbReference type="Proteomes" id="UP001056120">
    <property type="component" value="Linkage Group LG10"/>
</dbReference>
<proteinExistence type="predicted"/>
<evidence type="ECO:0000313" key="1">
    <source>
        <dbReference type="EMBL" id="KAI3800355.1"/>
    </source>
</evidence>
<comment type="caution">
    <text evidence="1">The sequence shown here is derived from an EMBL/GenBank/DDBJ whole genome shotgun (WGS) entry which is preliminary data.</text>
</comment>
<keyword evidence="2" id="KW-1185">Reference proteome</keyword>
<evidence type="ECO:0000313" key="2">
    <source>
        <dbReference type="Proteomes" id="UP001056120"/>
    </source>
</evidence>
<reference evidence="1 2" key="2">
    <citation type="journal article" date="2022" name="Mol. Ecol. Resour.">
        <title>The genomes of chicory, endive, great burdock and yacon provide insights into Asteraceae paleo-polyploidization history and plant inulin production.</title>
        <authorList>
            <person name="Fan W."/>
            <person name="Wang S."/>
            <person name="Wang H."/>
            <person name="Wang A."/>
            <person name="Jiang F."/>
            <person name="Liu H."/>
            <person name="Zhao H."/>
            <person name="Xu D."/>
            <person name="Zhang Y."/>
        </authorList>
    </citation>
    <scope>NUCLEOTIDE SEQUENCE [LARGE SCALE GENOMIC DNA]</scope>
    <source>
        <strain evidence="2">cv. Yunnan</strain>
        <tissue evidence="1">Leaves</tissue>
    </source>
</reference>
<organism evidence="1 2">
    <name type="scientific">Smallanthus sonchifolius</name>
    <dbReference type="NCBI Taxonomy" id="185202"/>
    <lineage>
        <taxon>Eukaryota</taxon>
        <taxon>Viridiplantae</taxon>
        <taxon>Streptophyta</taxon>
        <taxon>Embryophyta</taxon>
        <taxon>Tracheophyta</taxon>
        <taxon>Spermatophyta</taxon>
        <taxon>Magnoliopsida</taxon>
        <taxon>eudicotyledons</taxon>
        <taxon>Gunneridae</taxon>
        <taxon>Pentapetalae</taxon>
        <taxon>asterids</taxon>
        <taxon>campanulids</taxon>
        <taxon>Asterales</taxon>
        <taxon>Asteraceae</taxon>
        <taxon>Asteroideae</taxon>
        <taxon>Heliantheae alliance</taxon>
        <taxon>Millerieae</taxon>
        <taxon>Smallanthus</taxon>
    </lineage>
</organism>
<dbReference type="EMBL" id="CM042027">
    <property type="protein sequence ID" value="KAI3800355.1"/>
    <property type="molecule type" value="Genomic_DNA"/>
</dbReference>
<sequence length="195" mass="22757">MQLTDWVLCKIYKKESTRAVNNDNDETDQQVQNTRNQGEVIPQQNELHDDQSPPAQRRRVLANSERNQLTDQQVQHHETNHNLGKNTNPTLITMQPFATFQDPNQVQSFSGSSTCEYYYMNQSKSTLTNDYRFSREIVEQQVHNTYHEDSETLVNMQSCYNGSYMDAADWEPDDCEALMSLLDEDDHTDFTFLMN</sequence>
<accession>A0ACB9HX89</accession>
<name>A0ACB9HX89_9ASTR</name>
<protein>
    <submittedName>
        <fullName evidence="1">Uncharacterized protein</fullName>
    </submittedName>
</protein>
<gene>
    <name evidence="1" type="ORF">L1987_28445</name>
</gene>
<reference evidence="2" key="1">
    <citation type="journal article" date="2022" name="Mol. Ecol. Resour.">
        <title>The genomes of chicory, endive, great burdock and yacon provide insights into Asteraceae palaeo-polyploidization history and plant inulin production.</title>
        <authorList>
            <person name="Fan W."/>
            <person name="Wang S."/>
            <person name="Wang H."/>
            <person name="Wang A."/>
            <person name="Jiang F."/>
            <person name="Liu H."/>
            <person name="Zhao H."/>
            <person name="Xu D."/>
            <person name="Zhang Y."/>
        </authorList>
    </citation>
    <scope>NUCLEOTIDE SEQUENCE [LARGE SCALE GENOMIC DNA]</scope>
    <source>
        <strain evidence="2">cv. Yunnan</strain>
    </source>
</reference>